<feature type="transmembrane region" description="Helical" evidence="1">
    <location>
        <begin position="6"/>
        <end position="25"/>
    </location>
</feature>
<organism evidence="2 3">
    <name type="scientific">Anopheles minimus</name>
    <dbReference type="NCBI Taxonomy" id="112268"/>
    <lineage>
        <taxon>Eukaryota</taxon>
        <taxon>Metazoa</taxon>
        <taxon>Ecdysozoa</taxon>
        <taxon>Arthropoda</taxon>
        <taxon>Hexapoda</taxon>
        <taxon>Insecta</taxon>
        <taxon>Pterygota</taxon>
        <taxon>Neoptera</taxon>
        <taxon>Endopterygota</taxon>
        <taxon>Diptera</taxon>
        <taxon>Nematocera</taxon>
        <taxon>Culicoidea</taxon>
        <taxon>Culicidae</taxon>
        <taxon>Anophelinae</taxon>
        <taxon>Anopheles</taxon>
    </lineage>
</organism>
<dbReference type="EnsemblMetazoa" id="AMIN000163-RA">
    <property type="protein sequence ID" value="AMIN000163-PA"/>
    <property type="gene ID" value="AMIN000163"/>
</dbReference>
<accession>A0A182VQ34</accession>
<keyword evidence="3" id="KW-1185">Reference proteome</keyword>
<dbReference type="AlphaFoldDB" id="A0A182VQ34"/>
<evidence type="ECO:0000313" key="2">
    <source>
        <dbReference type="EnsemblMetazoa" id="AMIN000163-PA"/>
    </source>
</evidence>
<reference evidence="2" key="2">
    <citation type="submission" date="2020-05" db="UniProtKB">
        <authorList>
            <consortium name="EnsemblMetazoa"/>
        </authorList>
    </citation>
    <scope>IDENTIFICATION</scope>
    <source>
        <strain evidence="2">MINIMUS1</strain>
    </source>
</reference>
<sequence>MSLWTAVIGTAIAAVGLLYTVIKLNNMRNSPYQTRTRAERRSSSAEDSNIVLCETCNMPQMGDATTWRRFECGHCYHQQCLNLFASKHCITCEFVAAEQVAASRQMGNS</sequence>
<protein>
    <recommendedName>
        <fullName evidence="4">RING-type domain-containing protein</fullName>
    </recommendedName>
</protein>
<name>A0A182VQ34_9DIPT</name>
<reference evidence="3" key="1">
    <citation type="submission" date="2013-03" db="EMBL/GenBank/DDBJ databases">
        <title>The Genome Sequence of Anopheles minimus MINIMUS1.</title>
        <authorList>
            <consortium name="The Broad Institute Genomics Platform"/>
            <person name="Neafsey D.E."/>
            <person name="Walton C."/>
            <person name="Walker B."/>
            <person name="Young S.K."/>
            <person name="Zeng Q."/>
            <person name="Gargeya S."/>
            <person name="Fitzgerald M."/>
            <person name="Haas B."/>
            <person name="Abouelleil A."/>
            <person name="Allen A.W."/>
            <person name="Alvarado L."/>
            <person name="Arachchi H.M."/>
            <person name="Berlin A.M."/>
            <person name="Chapman S.B."/>
            <person name="Gainer-Dewar J."/>
            <person name="Goldberg J."/>
            <person name="Griggs A."/>
            <person name="Gujja S."/>
            <person name="Hansen M."/>
            <person name="Howarth C."/>
            <person name="Imamovic A."/>
            <person name="Ireland A."/>
            <person name="Larimer J."/>
            <person name="McCowan C."/>
            <person name="Murphy C."/>
            <person name="Pearson M."/>
            <person name="Poon T.W."/>
            <person name="Priest M."/>
            <person name="Roberts A."/>
            <person name="Saif S."/>
            <person name="Shea T."/>
            <person name="Sisk P."/>
            <person name="Sykes S."/>
            <person name="Wortman J."/>
            <person name="Nusbaum C."/>
            <person name="Birren B."/>
        </authorList>
    </citation>
    <scope>NUCLEOTIDE SEQUENCE [LARGE SCALE GENOMIC DNA]</scope>
    <source>
        <strain evidence="3">MINIMUS1</strain>
    </source>
</reference>
<keyword evidence="1" id="KW-1133">Transmembrane helix</keyword>
<dbReference type="VEuPathDB" id="VectorBase:AMIN000163"/>
<evidence type="ECO:0000313" key="3">
    <source>
        <dbReference type="Proteomes" id="UP000075920"/>
    </source>
</evidence>
<keyword evidence="1" id="KW-0472">Membrane</keyword>
<evidence type="ECO:0000256" key="1">
    <source>
        <dbReference type="SAM" id="Phobius"/>
    </source>
</evidence>
<keyword evidence="1" id="KW-0812">Transmembrane</keyword>
<proteinExistence type="predicted"/>
<evidence type="ECO:0008006" key="4">
    <source>
        <dbReference type="Google" id="ProtNLM"/>
    </source>
</evidence>
<dbReference type="SUPFAM" id="SSF57850">
    <property type="entry name" value="RING/U-box"/>
    <property type="match status" value="1"/>
</dbReference>
<dbReference type="Proteomes" id="UP000075920">
    <property type="component" value="Unassembled WGS sequence"/>
</dbReference>